<dbReference type="SMART" id="SM00342">
    <property type="entry name" value="HTH_ARAC"/>
    <property type="match status" value="1"/>
</dbReference>
<protein>
    <recommendedName>
        <fullName evidence="4">HTH araC/xylS-type domain-containing protein</fullName>
    </recommendedName>
</protein>
<keyword evidence="2" id="KW-0804">Transcription</keyword>
<dbReference type="SUPFAM" id="SSF52317">
    <property type="entry name" value="Class I glutamine amidotransferase-like"/>
    <property type="match status" value="1"/>
</dbReference>
<evidence type="ECO:0000259" key="4">
    <source>
        <dbReference type="PROSITE" id="PS01124"/>
    </source>
</evidence>
<sequence length="354" mass="38825">MWTGHPVQGSSVGGTHSSKQPNIRQNSANSRQSLPVNPRPLPLNICVLAFDGISPFHLSVPSVVFGDVHQTPSPFDLHFCAIDGPVIRSTVGFTIQTSDDWQALERADVIIIPSWPDHLPPAPTRLIEALQAAHLRQATLMGLCLGAFVLAQAQLLDGREATTHWTAAQELSAQYPQVRVNASALYVDEGNIITSAGTAAAIDCCLHFVRKTLGAELSNLISRRLVMAPHRRGGQAQFIESPIGARPRDHAFANLLDAMRQALDQKHTVQTMATRMNMTERSVSRLFAKQTGSSPAQWLLNERLNHAQRLLETTSCSMENIALAAGFASASAMRPHFRSRFGLSPTEWRKNFTY</sequence>
<organism evidence="5 6">
    <name type="scientific">Limnohabitans planktonicus II-D5</name>
    <dbReference type="NCBI Taxonomy" id="1293045"/>
    <lineage>
        <taxon>Bacteria</taxon>
        <taxon>Pseudomonadati</taxon>
        <taxon>Pseudomonadota</taxon>
        <taxon>Betaproteobacteria</taxon>
        <taxon>Burkholderiales</taxon>
        <taxon>Comamonadaceae</taxon>
        <taxon>Limnohabitans</taxon>
    </lineage>
</organism>
<keyword evidence="6" id="KW-1185">Reference proteome</keyword>
<dbReference type="GO" id="GO:0043565">
    <property type="term" value="F:sequence-specific DNA binding"/>
    <property type="evidence" value="ECO:0007669"/>
    <property type="project" value="InterPro"/>
</dbReference>
<dbReference type="PANTHER" id="PTHR43130">
    <property type="entry name" value="ARAC-FAMILY TRANSCRIPTIONAL REGULATOR"/>
    <property type="match status" value="1"/>
</dbReference>
<evidence type="ECO:0000256" key="1">
    <source>
        <dbReference type="ARBA" id="ARBA00023015"/>
    </source>
</evidence>
<dbReference type="SUPFAM" id="SSF46689">
    <property type="entry name" value="Homeodomain-like"/>
    <property type="match status" value="2"/>
</dbReference>
<proteinExistence type="predicted"/>
<dbReference type="Gene3D" id="3.40.50.880">
    <property type="match status" value="1"/>
</dbReference>
<comment type="caution">
    <text evidence="5">The sequence shown here is derived from an EMBL/GenBank/DDBJ whole genome shotgun (WGS) entry which is preliminary data.</text>
</comment>
<dbReference type="Proteomes" id="UP000037507">
    <property type="component" value="Unassembled WGS sequence"/>
</dbReference>
<dbReference type="Pfam" id="PF01965">
    <property type="entry name" value="DJ-1_PfpI"/>
    <property type="match status" value="1"/>
</dbReference>
<dbReference type="CDD" id="cd03137">
    <property type="entry name" value="GATase1_AraC_1"/>
    <property type="match status" value="1"/>
</dbReference>
<dbReference type="InterPro" id="IPR018060">
    <property type="entry name" value="HTH_AraC"/>
</dbReference>
<evidence type="ECO:0000256" key="3">
    <source>
        <dbReference type="SAM" id="MobiDB-lite"/>
    </source>
</evidence>
<name>A0A2T7UCP7_9BURK</name>
<dbReference type="PANTHER" id="PTHR43130:SF3">
    <property type="entry name" value="HTH-TYPE TRANSCRIPTIONAL REGULATOR RV1931C"/>
    <property type="match status" value="1"/>
</dbReference>
<gene>
    <name evidence="5" type="ORF">H663_012205</name>
</gene>
<dbReference type="InterPro" id="IPR009057">
    <property type="entry name" value="Homeodomain-like_sf"/>
</dbReference>
<dbReference type="OrthoDB" id="8543772at2"/>
<dbReference type="AlphaFoldDB" id="A0A2T7UCP7"/>
<dbReference type="Pfam" id="PF12833">
    <property type="entry name" value="HTH_18"/>
    <property type="match status" value="1"/>
</dbReference>
<keyword evidence="1" id="KW-0805">Transcription regulation</keyword>
<dbReference type="PROSITE" id="PS01124">
    <property type="entry name" value="HTH_ARAC_FAMILY_2"/>
    <property type="match status" value="1"/>
</dbReference>
<feature type="compositionally biased region" description="Polar residues" evidence="3">
    <location>
        <begin position="8"/>
        <end position="35"/>
    </location>
</feature>
<dbReference type="InterPro" id="IPR052158">
    <property type="entry name" value="INH-QAR"/>
</dbReference>
<dbReference type="InterPro" id="IPR029062">
    <property type="entry name" value="Class_I_gatase-like"/>
</dbReference>
<dbReference type="InterPro" id="IPR002818">
    <property type="entry name" value="DJ-1/PfpI"/>
</dbReference>
<feature type="region of interest" description="Disordered" evidence="3">
    <location>
        <begin position="1"/>
        <end position="35"/>
    </location>
</feature>
<evidence type="ECO:0000256" key="2">
    <source>
        <dbReference type="ARBA" id="ARBA00023163"/>
    </source>
</evidence>
<dbReference type="GO" id="GO:0003700">
    <property type="term" value="F:DNA-binding transcription factor activity"/>
    <property type="evidence" value="ECO:0007669"/>
    <property type="project" value="InterPro"/>
</dbReference>
<reference evidence="5" key="1">
    <citation type="submission" date="2017-04" db="EMBL/GenBank/DDBJ databases">
        <title>Unexpected and diverse lifestyles within the genus Limnohabitans.</title>
        <authorList>
            <person name="Kasalicky V."/>
            <person name="Mehrshad M."/>
            <person name="Andrei S.-A."/>
            <person name="Salcher M."/>
            <person name="Kratochvilova H."/>
            <person name="Simek K."/>
            <person name="Ghai R."/>
        </authorList>
    </citation>
    <scope>NUCLEOTIDE SEQUENCE [LARGE SCALE GENOMIC DNA]</scope>
    <source>
        <strain evidence="5">II-D5</strain>
    </source>
</reference>
<evidence type="ECO:0000313" key="5">
    <source>
        <dbReference type="EMBL" id="PVE42476.1"/>
    </source>
</evidence>
<dbReference type="STRING" id="1293045.H663_16555"/>
<accession>A0A2T7UCP7</accession>
<dbReference type="EMBL" id="LFYT02000014">
    <property type="protein sequence ID" value="PVE42476.1"/>
    <property type="molecule type" value="Genomic_DNA"/>
</dbReference>
<feature type="domain" description="HTH araC/xylS-type" evidence="4">
    <location>
        <begin position="253"/>
        <end position="351"/>
    </location>
</feature>
<evidence type="ECO:0000313" key="6">
    <source>
        <dbReference type="Proteomes" id="UP000037507"/>
    </source>
</evidence>
<dbReference type="Gene3D" id="1.10.10.60">
    <property type="entry name" value="Homeodomain-like"/>
    <property type="match status" value="1"/>
</dbReference>